<dbReference type="Proteomes" id="UP001216150">
    <property type="component" value="Unassembled WGS sequence"/>
</dbReference>
<protein>
    <submittedName>
        <fullName evidence="2">Uncharacterized protein</fullName>
    </submittedName>
</protein>
<evidence type="ECO:0000256" key="1">
    <source>
        <dbReference type="SAM" id="SignalP"/>
    </source>
</evidence>
<accession>A0AAD6GNE1</accession>
<comment type="caution">
    <text evidence="2">The sequence shown here is derived from an EMBL/GenBank/DDBJ whole genome shotgun (WGS) entry which is preliminary data.</text>
</comment>
<feature type="signal peptide" evidence="1">
    <location>
        <begin position="1"/>
        <end position="31"/>
    </location>
</feature>
<keyword evidence="3" id="KW-1185">Reference proteome</keyword>
<evidence type="ECO:0000313" key="3">
    <source>
        <dbReference type="Proteomes" id="UP001216150"/>
    </source>
</evidence>
<sequence>MAIALHRRDMITKLAFALGLAYILITSSSTADVTSAGSDEKALCVHVLDKGINSGELRGKCKGTSASNTGKPLNRIKI</sequence>
<gene>
    <name evidence="2" type="ORF">N7450_011576</name>
</gene>
<keyword evidence="1" id="KW-0732">Signal</keyword>
<dbReference type="AlphaFoldDB" id="A0AAD6GNE1"/>
<feature type="chain" id="PRO_5042154121" evidence="1">
    <location>
        <begin position="32"/>
        <end position="78"/>
    </location>
</feature>
<dbReference type="EMBL" id="JAQJAC010000010">
    <property type="protein sequence ID" value="KAJ5569090.1"/>
    <property type="molecule type" value="Genomic_DNA"/>
</dbReference>
<name>A0AAD6GNE1_9EURO</name>
<proteinExistence type="predicted"/>
<evidence type="ECO:0000313" key="2">
    <source>
        <dbReference type="EMBL" id="KAJ5569090.1"/>
    </source>
</evidence>
<organism evidence="2 3">
    <name type="scientific">Penicillium hetheringtonii</name>
    <dbReference type="NCBI Taxonomy" id="911720"/>
    <lineage>
        <taxon>Eukaryota</taxon>
        <taxon>Fungi</taxon>
        <taxon>Dikarya</taxon>
        <taxon>Ascomycota</taxon>
        <taxon>Pezizomycotina</taxon>
        <taxon>Eurotiomycetes</taxon>
        <taxon>Eurotiomycetidae</taxon>
        <taxon>Eurotiales</taxon>
        <taxon>Aspergillaceae</taxon>
        <taxon>Penicillium</taxon>
    </lineage>
</organism>
<reference evidence="2 3" key="1">
    <citation type="journal article" date="2023" name="IMA Fungus">
        <title>Comparative genomic study of the Penicillium genus elucidates a diverse pangenome and 15 lateral gene transfer events.</title>
        <authorList>
            <person name="Petersen C."/>
            <person name="Sorensen T."/>
            <person name="Nielsen M.R."/>
            <person name="Sondergaard T.E."/>
            <person name="Sorensen J.L."/>
            <person name="Fitzpatrick D.A."/>
            <person name="Frisvad J.C."/>
            <person name="Nielsen K.L."/>
        </authorList>
    </citation>
    <scope>NUCLEOTIDE SEQUENCE [LARGE SCALE GENOMIC DNA]</scope>
    <source>
        <strain evidence="2 3">IBT 29057</strain>
    </source>
</reference>